<protein>
    <recommendedName>
        <fullName evidence="6">Zn(2)-C6 fungal-type domain-containing protein</fullName>
    </recommendedName>
</protein>
<name>A0A9W9W710_9EURO</name>
<evidence type="ECO:0000256" key="4">
    <source>
        <dbReference type="ARBA" id="ARBA00023163"/>
    </source>
</evidence>
<dbReference type="GeneID" id="81365067"/>
<dbReference type="InterPro" id="IPR001138">
    <property type="entry name" value="Zn2Cys6_DnaBD"/>
</dbReference>
<evidence type="ECO:0000313" key="7">
    <source>
        <dbReference type="EMBL" id="KAJ5407567.1"/>
    </source>
</evidence>
<dbReference type="PANTHER" id="PTHR37534">
    <property type="entry name" value="TRANSCRIPTIONAL ACTIVATOR PROTEIN UGA3"/>
    <property type="match status" value="1"/>
</dbReference>
<dbReference type="PROSITE" id="PS50048">
    <property type="entry name" value="ZN2_CY6_FUNGAL_2"/>
    <property type="match status" value="2"/>
</dbReference>
<reference evidence="7" key="1">
    <citation type="submission" date="2022-12" db="EMBL/GenBank/DDBJ databases">
        <authorList>
            <person name="Petersen C."/>
        </authorList>
    </citation>
    <scope>NUCLEOTIDE SEQUENCE</scope>
    <source>
        <strain evidence="7">IBT 29677</strain>
    </source>
</reference>
<dbReference type="GO" id="GO:0000981">
    <property type="term" value="F:DNA-binding transcription factor activity, RNA polymerase II-specific"/>
    <property type="evidence" value="ECO:0007669"/>
    <property type="project" value="InterPro"/>
</dbReference>
<dbReference type="PANTHER" id="PTHR37534:SF46">
    <property type="entry name" value="ZN(II)2CYS6 TRANSCRIPTION FACTOR (EUROFUNG)"/>
    <property type="match status" value="1"/>
</dbReference>
<reference evidence="7" key="2">
    <citation type="journal article" date="2023" name="IMA Fungus">
        <title>Comparative genomic study of the Penicillium genus elucidates a diverse pangenome and 15 lateral gene transfer events.</title>
        <authorList>
            <person name="Petersen C."/>
            <person name="Sorensen T."/>
            <person name="Nielsen M.R."/>
            <person name="Sondergaard T.E."/>
            <person name="Sorensen J.L."/>
            <person name="Fitzpatrick D.A."/>
            <person name="Frisvad J.C."/>
            <person name="Nielsen K.L."/>
        </authorList>
    </citation>
    <scope>NUCLEOTIDE SEQUENCE</scope>
    <source>
        <strain evidence="7">IBT 29677</strain>
    </source>
</reference>
<dbReference type="EMBL" id="JAPZBU010000004">
    <property type="protein sequence ID" value="KAJ5407567.1"/>
    <property type="molecule type" value="Genomic_DNA"/>
</dbReference>
<dbReference type="RefSeq" id="XP_056491882.1">
    <property type="nucleotide sequence ID" value="XM_056626087.1"/>
</dbReference>
<comment type="caution">
    <text evidence="7">The sequence shown here is derived from an EMBL/GenBank/DDBJ whole genome shotgun (WGS) entry which is preliminary data.</text>
</comment>
<accession>A0A9W9W710</accession>
<evidence type="ECO:0000256" key="2">
    <source>
        <dbReference type="ARBA" id="ARBA00023015"/>
    </source>
</evidence>
<proteinExistence type="predicted"/>
<evidence type="ECO:0000313" key="8">
    <source>
        <dbReference type="Proteomes" id="UP001147747"/>
    </source>
</evidence>
<dbReference type="Gene3D" id="4.10.240.10">
    <property type="entry name" value="Zn(2)-C6 fungal-type DNA-binding domain"/>
    <property type="match status" value="2"/>
</dbReference>
<gene>
    <name evidence="7" type="ORF">N7509_001450</name>
</gene>
<dbReference type="Proteomes" id="UP001147747">
    <property type="component" value="Unassembled WGS sequence"/>
</dbReference>
<sequence>MGRKSTACQNCRSIKALCTKQLPCVRCKRLLLSCRYEPTTFLENDRRKPFPKAGITKAKHTKSQSGCLGCRRRRKKCDEKQPACADCERLRLPCIRPGDHVHELGGRSECGVESHAEETADALLALDAFGLWAATDSQGRRGQDTTASLTSFSDWLALIETENIAETISNADLAGSTALVNTGHFGNDGSENVATFLPCTALNKLTGVTLDAVAKWRAVEKYLLDHFLQSVSRALVIAEDNVDPFLRVVVPMALKNTMVQHALFALSACHLSRIYPVFESDFYFHRSKALQELMCELEDPTASSCAVAATLLLTFTEICTGTSRKWIIHLHGARALLSQGVSDMVGPPADTLIEIYNYLSCMTSVTSEMAPGRLGDSLQLSSSNATPSTSAFIHPLLGLSTSIYESLASISRFAARTRNKPPSLEELEETKEIERALKAWQPPKVAAHNESRNFTEARAMGFALQQATIMRLQQITKRLENNDPKITKAADSILSALSLIRPGSEIEAHMLFPLFMAGVGSITKPHRLTIEYRLKVMEATIGFGNISIAHKLLAEIWRKANEGELMDWEELMRCKYPGFIFL</sequence>
<keyword evidence="3" id="KW-0238">DNA-binding</keyword>
<dbReference type="PROSITE" id="PS00463">
    <property type="entry name" value="ZN2_CY6_FUNGAL_1"/>
    <property type="match status" value="1"/>
</dbReference>
<dbReference type="SMART" id="SM00066">
    <property type="entry name" value="GAL4"/>
    <property type="match status" value="2"/>
</dbReference>
<keyword evidence="4" id="KW-0804">Transcription</keyword>
<dbReference type="Pfam" id="PF11951">
    <property type="entry name" value="Fungal_trans_2"/>
    <property type="match status" value="1"/>
</dbReference>
<feature type="domain" description="Zn(2)-C6 fungal-type" evidence="6">
    <location>
        <begin position="66"/>
        <end position="96"/>
    </location>
</feature>
<feature type="domain" description="Zn(2)-C6 fungal-type" evidence="6">
    <location>
        <begin position="7"/>
        <end position="36"/>
    </location>
</feature>
<comment type="subcellular location">
    <subcellularLocation>
        <location evidence="1">Nucleus</location>
    </subcellularLocation>
</comment>
<organism evidence="7 8">
    <name type="scientific">Penicillium cosmopolitanum</name>
    <dbReference type="NCBI Taxonomy" id="1131564"/>
    <lineage>
        <taxon>Eukaryota</taxon>
        <taxon>Fungi</taxon>
        <taxon>Dikarya</taxon>
        <taxon>Ascomycota</taxon>
        <taxon>Pezizomycotina</taxon>
        <taxon>Eurotiomycetes</taxon>
        <taxon>Eurotiomycetidae</taxon>
        <taxon>Eurotiales</taxon>
        <taxon>Aspergillaceae</taxon>
        <taxon>Penicillium</taxon>
    </lineage>
</organism>
<dbReference type="SUPFAM" id="SSF57701">
    <property type="entry name" value="Zn2/Cys6 DNA-binding domain"/>
    <property type="match status" value="2"/>
</dbReference>
<keyword evidence="2" id="KW-0805">Transcription regulation</keyword>
<dbReference type="Pfam" id="PF00172">
    <property type="entry name" value="Zn_clus"/>
    <property type="match status" value="2"/>
</dbReference>
<dbReference type="GO" id="GO:0008270">
    <property type="term" value="F:zinc ion binding"/>
    <property type="evidence" value="ECO:0007669"/>
    <property type="project" value="InterPro"/>
</dbReference>
<evidence type="ECO:0000256" key="3">
    <source>
        <dbReference type="ARBA" id="ARBA00023125"/>
    </source>
</evidence>
<dbReference type="CDD" id="cd00067">
    <property type="entry name" value="GAL4"/>
    <property type="match status" value="2"/>
</dbReference>
<dbReference type="AlphaFoldDB" id="A0A9W9W710"/>
<evidence type="ECO:0000256" key="5">
    <source>
        <dbReference type="ARBA" id="ARBA00023242"/>
    </source>
</evidence>
<keyword evidence="8" id="KW-1185">Reference proteome</keyword>
<dbReference type="InterPro" id="IPR021858">
    <property type="entry name" value="Fun_TF"/>
</dbReference>
<evidence type="ECO:0000256" key="1">
    <source>
        <dbReference type="ARBA" id="ARBA00004123"/>
    </source>
</evidence>
<dbReference type="GO" id="GO:0005634">
    <property type="term" value="C:nucleus"/>
    <property type="evidence" value="ECO:0007669"/>
    <property type="project" value="UniProtKB-SubCell"/>
</dbReference>
<keyword evidence="5" id="KW-0539">Nucleus</keyword>
<dbReference type="InterPro" id="IPR036864">
    <property type="entry name" value="Zn2-C6_fun-type_DNA-bd_sf"/>
</dbReference>
<dbReference type="OrthoDB" id="434972at2759"/>
<dbReference type="GO" id="GO:0003677">
    <property type="term" value="F:DNA binding"/>
    <property type="evidence" value="ECO:0007669"/>
    <property type="project" value="UniProtKB-KW"/>
</dbReference>
<evidence type="ECO:0000259" key="6">
    <source>
        <dbReference type="PROSITE" id="PS50048"/>
    </source>
</evidence>